<proteinExistence type="predicted"/>
<reference evidence="1 2" key="1">
    <citation type="submission" date="2016-11" db="EMBL/GenBank/DDBJ databases">
        <authorList>
            <person name="Jaros S."/>
            <person name="Januszkiewicz K."/>
            <person name="Wedrychowicz H."/>
        </authorList>
    </citation>
    <scope>NUCLEOTIDE SEQUENCE [LARGE SCALE GENOMIC DNA]</scope>
    <source>
        <strain evidence="1">NCIMB 2154T</strain>
    </source>
</reference>
<dbReference type="AlphaFoldDB" id="A0A2H1EBL0"/>
<dbReference type="Proteomes" id="UP000231564">
    <property type="component" value="Chromosome MARIT"/>
</dbReference>
<dbReference type="KEGG" id="tmar:MARIT_1943"/>
<dbReference type="RefSeq" id="WP_157926235.1">
    <property type="nucleotide sequence ID" value="NZ_CP138495.1"/>
</dbReference>
<dbReference type="EMBL" id="LT634361">
    <property type="protein sequence ID" value="SFZ83203.1"/>
    <property type="molecule type" value="Genomic_DNA"/>
</dbReference>
<keyword evidence="2" id="KW-1185">Reference proteome</keyword>
<accession>A0A2H1EBL0</accession>
<dbReference type="PROSITE" id="PS51257">
    <property type="entry name" value="PROKAR_LIPOPROTEIN"/>
    <property type="match status" value="1"/>
</dbReference>
<sequence>MMILKTPTLALRHYLVLANLILTLFASCKKQVKIDNSILEKVENTIRLEDILGDEYNDKKLIKQIDFENNGKKLNSYFFLKEQGEIGTSGFLKELDVLIYENKNLIDKYSFENQSPLCDLKVPTKEIKILSQEKNQILYFPIVHSCDGEEPELLKINIWNNKKISFDIDIPTYFQNAESKIEFAESIAAINFVSNEIKENAHRLIYEKTKIDLSKIKFEKTSKVDAENPKLFTSTDINNIKFFLNNPSKENFSKYFKNKENISLDFIISYIKSRDCLNQNIMINKINDNTDKLKCEIYCYYNLSQEETDDGELSEETLYVYFNKINGRIYLNKLESEGR</sequence>
<name>A0A2H1EBL0_9FLAO</name>
<evidence type="ECO:0000313" key="1">
    <source>
        <dbReference type="EMBL" id="SFZ83203.1"/>
    </source>
</evidence>
<dbReference type="GeneID" id="47723437"/>
<evidence type="ECO:0000313" key="2">
    <source>
        <dbReference type="Proteomes" id="UP000231564"/>
    </source>
</evidence>
<evidence type="ECO:0008006" key="3">
    <source>
        <dbReference type="Google" id="ProtNLM"/>
    </source>
</evidence>
<gene>
    <name evidence="1" type="ORF">MARIT_1943</name>
</gene>
<dbReference type="OrthoDB" id="656959at2"/>
<protein>
    <recommendedName>
        <fullName evidence="3">Lipoprotein</fullName>
    </recommendedName>
</protein>
<organism evidence="1 2">
    <name type="scientific">Tenacibaculum maritimum NCIMB 2154</name>
    <dbReference type="NCBI Taxonomy" id="1349785"/>
    <lineage>
        <taxon>Bacteria</taxon>
        <taxon>Pseudomonadati</taxon>
        <taxon>Bacteroidota</taxon>
        <taxon>Flavobacteriia</taxon>
        <taxon>Flavobacteriales</taxon>
        <taxon>Flavobacteriaceae</taxon>
        <taxon>Tenacibaculum</taxon>
    </lineage>
</organism>